<gene>
    <name evidence="2" type="ORF">C2E21_8679</name>
</gene>
<dbReference type="InterPro" id="IPR043127">
    <property type="entry name" value="Sec-1-like_dom3a"/>
</dbReference>
<dbReference type="Pfam" id="PF00995">
    <property type="entry name" value="Sec1"/>
    <property type="match status" value="1"/>
</dbReference>
<dbReference type="Gene3D" id="3.40.50.2060">
    <property type="match status" value="1"/>
</dbReference>
<dbReference type="AlphaFoldDB" id="A0A2P6TE92"/>
<dbReference type="InterPro" id="IPR001619">
    <property type="entry name" value="Sec1-like"/>
</dbReference>
<evidence type="ECO:0000313" key="3">
    <source>
        <dbReference type="Proteomes" id="UP000239899"/>
    </source>
</evidence>
<dbReference type="EMBL" id="LHPG02000021">
    <property type="protein sequence ID" value="PRW20959.1"/>
    <property type="molecule type" value="Genomic_DNA"/>
</dbReference>
<organism evidence="2 3">
    <name type="scientific">Chlorella sorokiniana</name>
    <name type="common">Freshwater green alga</name>
    <dbReference type="NCBI Taxonomy" id="3076"/>
    <lineage>
        <taxon>Eukaryota</taxon>
        <taxon>Viridiplantae</taxon>
        <taxon>Chlorophyta</taxon>
        <taxon>core chlorophytes</taxon>
        <taxon>Trebouxiophyceae</taxon>
        <taxon>Chlorellales</taxon>
        <taxon>Chlorellaceae</taxon>
        <taxon>Chlorella clade</taxon>
        <taxon>Chlorella</taxon>
    </lineage>
</organism>
<dbReference type="Gene3D" id="3.40.50.1910">
    <property type="match status" value="1"/>
</dbReference>
<dbReference type="InterPro" id="IPR043154">
    <property type="entry name" value="Sec-1-like_dom1"/>
</dbReference>
<dbReference type="SUPFAM" id="SSF56815">
    <property type="entry name" value="Sec1/munc18-like (SM) proteins"/>
    <property type="match status" value="1"/>
</dbReference>
<name>A0A2P6TE92_CHLSO</name>
<dbReference type="InterPro" id="IPR027482">
    <property type="entry name" value="Sec1-like_dom2"/>
</dbReference>
<dbReference type="GO" id="GO:0016192">
    <property type="term" value="P:vesicle-mediated transport"/>
    <property type="evidence" value="ECO:0007669"/>
    <property type="project" value="InterPro"/>
</dbReference>
<accession>A0A2P6TE92</accession>
<dbReference type="STRING" id="3076.A0A2P6TE92"/>
<dbReference type="InterPro" id="IPR036045">
    <property type="entry name" value="Sec1-like_sf"/>
</dbReference>
<protein>
    <submittedName>
        <fullName evidence="2">Vacuolar sorting-associated 45-like protein</fullName>
    </submittedName>
</protein>
<proteinExistence type="inferred from homology"/>
<dbReference type="OrthoDB" id="10266265at2759"/>
<evidence type="ECO:0000256" key="1">
    <source>
        <dbReference type="ARBA" id="ARBA00009884"/>
    </source>
</evidence>
<evidence type="ECO:0000313" key="2">
    <source>
        <dbReference type="EMBL" id="PRW20959.1"/>
    </source>
</evidence>
<sequence length="624" mass="69921">MAAPGGGPPAGLDLVAVLRSYLERMLREVGGMKCLLLDTETTRVVSTVFSQSEILEHEVYLVERLEAERGDQLLHLKAVCFLRPTRENIARIRRELRDPRFGEYHLFFTNRVEDMRLQDLAEMDVREQVHQVHEYFGDWVALEGHHFLVPLPRPHLALQPFAWDFGNSSDAIARMTEGVAALMLSLRRRFLIRYQRGSEVCERFAQSLHHLTAIEERELFDFGSRGGAEGAPVLLILDRRDDPVTPLLSQWTYQAMVHEILGISFNRVDLHKVPGIKPEFAEAAPALRHPAPQLISFLPLCCAPRQVPGIKPEFAEAVLSAHQDPFFKTNMYANFGDLGMAVKGLVDAAGSERHNAREFQTIEQMASFIENLPDYSHQQGVTYKHVTLMSELSHAVERRGLMALSGVEQDVVCQTPSLAAHYEAVQALVGNLAVDEADRLRVTLLFGLRYERDGQTQLAALLRTLTEQGVDPHRLALLRYVLKACRADARVGDLFSDRSMTSRFASLAKQHLKGVENVYTQHTPPLVGLLERLVRGRLPELDYPRAERNASPQAPKPPRLVVAFVIGGTTYEEAKAVAELNAAGERGEGWSAGVRLLLGGTSLQSSTSFLKDFQEVMVNERYAQ</sequence>
<dbReference type="PIRSF" id="PIRSF005715">
    <property type="entry name" value="VPS45_Sec1"/>
    <property type="match status" value="1"/>
</dbReference>
<dbReference type="Proteomes" id="UP000239899">
    <property type="component" value="Unassembled WGS sequence"/>
</dbReference>
<dbReference type="Gene3D" id="1.25.40.60">
    <property type="match status" value="1"/>
</dbReference>
<comment type="caution">
    <text evidence="2">The sequence shown here is derived from an EMBL/GenBank/DDBJ whole genome shotgun (WGS) entry which is preliminary data.</text>
</comment>
<reference evidence="2 3" key="1">
    <citation type="journal article" date="2018" name="Plant J.">
        <title>Genome sequences of Chlorella sorokiniana UTEX 1602 and Micractinium conductrix SAG 241.80: implications to maltose excretion by a green alga.</title>
        <authorList>
            <person name="Arriola M.B."/>
            <person name="Velmurugan N."/>
            <person name="Zhang Y."/>
            <person name="Plunkett M.H."/>
            <person name="Hondzo H."/>
            <person name="Barney B.M."/>
        </authorList>
    </citation>
    <scope>NUCLEOTIDE SEQUENCE [LARGE SCALE GENOMIC DNA]</scope>
    <source>
        <strain evidence="3">UTEX 1602</strain>
    </source>
</reference>
<keyword evidence="3" id="KW-1185">Reference proteome</keyword>
<dbReference type="Gene3D" id="3.90.830.10">
    <property type="entry name" value="Syntaxin Binding Protein 1, Chain A, domain 2"/>
    <property type="match status" value="1"/>
</dbReference>
<comment type="similarity">
    <text evidence="1">Belongs to the STXBP/unc-18/SEC1 family.</text>
</comment>
<dbReference type="PANTHER" id="PTHR11679">
    <property type="entry name" value="VESICLE PROTEIN SORTING-ASSOCIATED"/>
    <property type="match status" value="1"/>
</dbReference>